<dbReference type="AlphaFoldDB" id="A0A0C4Y9U7"/>
<sequence>MTYFKTMSEVTTFIEANFRHYGEGFKVDGIAFRPARFVWDFFGELEEEGDQ</sequence>
<proteinExistence type="predicted"/>
<dbReference type="EMBL" id="CP010537">
    <property type="protein sequence ID" value="AJG22247.1"/>
    <property type="molecule type" value="Genomic_DNA"/>
</dbReference>
<dbReference type="Proteomes" id="UP000031843">
    <property type="component" value="Chromosome secondary"/>
</dbReference>
<name>A0A0C4Y9U7_9BURK</name>
<accession>A0A0C4Y9U7</accession>
<evidence type="ECO:0000313" key="2">
    <source>
        <dbReference type="Proteomes" id="UP000031843"/>
    </source>
</evidence>
<gene>
    <name evidence="1" type="ORF">RR42_s0656</name>
</gene>
<keyword evidence="2" id="KW-1185">Reference proteome</keyword>
<dbReference type="KEGG" id="cbw:RR42_s0656"/>
<reference evidence="1 2" key="1">
    <citation type="journal article" date="2015" name="Genome Announc.">
        <title>Complete Genome Sequence of Cupriavidus basilensis 4G11, Isolated from the Oak Ridge Field Research Center Site.</title>
        <authorList>
            <person name="Ray J."/>
            <person name="Waters R.J."/>
            <person name="Skerker J.M."/>
            <person name="Kuehl J.V."/>
            <person name="Price M.N."/>
            <person name="Huang J."/>
            <person name="Chakraborty R."/>
            <person name="Arkin A.P."/>
            <person name="Deutschbauer A."/>
        </authorList>
    </citation>
    <scope>NUCLEOTIDE SEQUENCE [LARGE SCALE GENOMIC DNA]</scope>
    <source>
        <strain evidence="1">4G11</strain>
    </source>
</reference>
<evidence type="ECO:0000313" key="1">
    <source>
        <dbReference type="EMBL" id="AJG22247.1"/>
    </source>
</evidence>
<organism evidence="1 2">
    <name type="scientific">Cupriavidus basilensis</name>
    <dbReference type="NCBI Taxonomy" id="68895"/>
    <lineage>
        <taxon>Bacteria</taxon>
        <taxon>Pseudomonadati</taxon>
        <taxon>Pseudomonadota</taxon>
        <taxon>Betaproteobacteria</taxon>
        <taxon>Burkholderiales</taxon>
        <taxon>Burkholderiaceae</taxon>
        <taxon>Cupriavidus</taxon>
    </lineage>
</organism>
<protein>
    <submittedName>
        <fullName evidence="1">Uncharacterized protein</fullName>
    </submittedName>
</protein>